<evidence type="ECO:0000313" key="2">
    <source>
        <dbReference type="Proteomes" id="UP000216752"/>
    </source>
</evidence>
<dbReference type="RefSeq" id="WP_144034081.1">
    <property type="nucleotide sequence ID" value="NZ_CP155573.1"/>
</dbReference>
<protein>
    <submittedName>
        <fullName evidence="1">Uncharacterized protein</fullName>
    </submittedName>
</protein>
<accession>A0ABZ3IQ55</accession>
<proteinExistence type="predicted"/>
<gene>
    <name evidence="1" type="ORF">SPSIL_040600</name>
</gene>
<dbReference type="Proteomes" id="UP000216752">
    <property type="component" value="Chromosome"/>
</dbReference>
<dbReference type="EMBL" id="CP155573">
    <property type="protein sequence ID" value="XFO67841.1"/>
    <property type="molecule type" value="Genomic_DNA"/>
</dbReference>
<organism evidence="1 2">
    <name type="scientific">Sporomusa silvacetica DSM 10669</name>
    <dbReference type="NCBI Taxonomy" id="1123289"/>
    <lineage>
        <taxon>Bacteria</taxon>
        <taxon>Bacillati</taxon>
        <taxon>Bacillota</taxon>
        <taxon>Negativicutes</taxon>
        <taxon>Selenomonadales</taxon>
        <taxon>Sporomusaceae</taxon>
        <taxon>Sporomusa</taxon>
    </lineage>
</organism>
<name>A0ABZ3IQ55_9FIRM</name>
<reference evidence="1" key="1">
    <citation type="submission" date="2024-05" db="EMBL/GenBank/DDBJ databases">
        <title>Isolation and characterization of Sporomusa carbonis sp. nov., a carboxydotrophic hydrogenogen in the genus of Sporomusa isolated from a charcoal burning pile.</title>
        <authorList>
            <person name="Boeer T."/>
            <person name="Rosenbaum F."/>
            <person name="Eysell L."/>
            <person name="Mueller V."/>
            <person name="Daniel R."/>
            <person name="Poehlein A."/>
        </authorList>
    </citation>
    <scope>NUCLEOTIDE SEQUENCE [LARGE SCALE GENOMIC DNA]</scope>
    <source>
        <strain evidence="1">DSM 10669</strain>
    </source>
</reference>
<sequence>MTATEVLKYYQYVVPILTELLPNNFCVPREKYLVTKPSKKINLNIAPGTLLKDGTSVFIAMAENRRVVVRADIICGGVFPAPLNR</sequence>
<keyword evidence="2" id="KW-1185">Reference proteome</keyword>
<evidence type="ECO:0000313" key="1">
    <source>
        <dbReference type="EMBL" id="XFO67841.1"/>
    </source>
</evidence>